<keyword evidence="3" id="KW-0378">Hydrolase</keyword>
<dbReference type="GO" id="GO:0000272">
    <property type="term" value="P:polysaccharide catabolic process"/>
    <property type="evidence" value="ECO:0007669"/>
    <property type="project" value="InterPro"/>
</dbReference>
<dbReference type="GO" id="GO:0046872">
    <property type="term" value="F:metal ion binding"/>
    <property type="evidence" value="ECO:0007669"/>
    <property type="project" value="UniProtKB-KW"/>
</dbReference>
<reference evidence="6 7" key="1">
    <citation type="submission" date="2019-06" db="EMBL/GenBank/DDBJ databases">
        <title>Whole genome shotgun sequence of Vibrio comitans NBRC 102076.</title>
        <authorList>
            <person name="Hosoyama A."/>
            <person name="Uohara A."/>
            <person name="Ohji S."/>
            <person name="Ichikawa N."/>
        </authorList>
    </citation>
    <scope>NUCLEOTIDE SEQUENCE [LARGE SCALE GENOMIC DNA]</scope>
    <source>
        <strain evidence="6 7">NBRC 102076</strain>
    </source>
</reference>
<dbReference type="SUPFAM" id="SSF88713">
    <property type="entry name" value="Glycoside hydrolase/deacetylase"/>
    <property type="match status" value="1"/>
</dbReference>
<keyword evidence="5" id="KW-0119">Carbohydrate metabolism</keyword>
<sequence length="260" mass="29517">MGKQLMKLIFNADDFGLTEQVNLAIQKAMAFGVVRSTTIMMNQPGTAHAIELYKEGQIPEVGLHLTLTSGKPISDPKLIPELVDSNGYFLTRKELAAKPNIPSEQIMREFVAQYQLAVESGLKINHIDSHHFAAIYPVLKRTFISFANEVALPVRRADVICEGQQDLKVPFPDAFDIGFYDEGVNIEWLKRRLLMHKTNKQLESVEFMCHPGYKQDKTLETLSSYVSSREKELEILTSIELEKWLCDNDIHPVGFNHLTK</sequence>
<dbReference type="Gene3D" id="3.20.20.370">
    <property type="entry name" value="Glycoside hydrolase/deacetylase"/>
    <property type="match status" value="1"/>
</dbReference>
<dbReference type="PANTHER" id="PTHR31609:SF1">
    <property type="entry name" value="CARBOHYDRATE DEACETYLASE"/>
    <property type="match status" value="1"/>
</dbReference>
<organism evidence="6 7">
    <name type="scientific">Vibrio comitans NBRC 102076</name>
    <dbReference type="NCBI Taxonomy" id="1219078"/>
    <lineage>
        <taxon>Bacteria</taxon>
        <taxon>Pseudomonadati</taxon>
        <taxon>Pseudomonadota</taxon>
        <taxon>Gammaproteobacteria</taxon>
        <taxon>Vibrionales</taxon>
        <taxon>Vibrionaceae</taxon>
        <taxon>Vibrio</taxon>
    </lineage>
</organism>
<evidence type="ECO:0000256" key="3">
    <source>
        <dbReference type="ARBA" id="ARBA00022801"/>
    </source>
</evidence>
<evidence type="ECO:0000256" key="2">
    <source>
        <dbReference type="ARBA" id="ARBA00022723"/>
    </source>
</evidence>
<evidence type="ECO:0000256" key="5">
    <source>
        <dbReference type="ARBA" id="ARBA00023277"/>
    </source>
</evidence>
<comment type="caution">
    <text evidence="6">The sequence shown here is derived from an EMBL/GenBank/DDBJ whole genome shotgun (WGS) entry which is preliminary data.</text>
</comment>
<proteinExistence type="predicted"/>
<dbReference type="GO" id="GO:0016811">
    <property type="term" value="F:hydrolase activity, acting on carbon-nitrogen (but not peptide) bonds, in linear amides"/>
    <property type="evidence" value="ECO:0007669"/>
    <property type="project" value="InterPro"/>
</dbReference>
<dbReference type="InterPro" id="IPR022948">
    <property type="entry name" value="COD_ChbG_bac"/>
</dbReference>
<accession>A0A4Y3IIN8</accession>
<dbReference type="InterPro" id="IPR006879">
    <property type="entry name" value="YdjC-like"/>
</dbReference>
<keyword evidence="2" id="KW-0479">Metal-binding</keyword>
<dbReference type="CDD" id="cd10803">
    <property type="entry name" value="YdjC_EF3048_like"/>
    <property type="match status" value="1"/>
</dbReference>
<dbReference type="GO" id="GO:0019213">
    <property type="term" value="F:deacetylase activity"/>
    <property type="evidence" value="ECO:0007669"/>
    <property type="project" value="TreeGrafter"/>
</dbReference>
<dbReference type="EMBL" id="BJLH01000002">
    <property type="protein sequence ID" value="GEA59227.1"/>
    <property type="molecule type" value="Genomic_DNA"/>
</dbReference>
<evidence type="ECO:0000313" key="6">
    <source>
        <dbReference type="EMBL" id="GEA59227.1"/>
    </source>
</evidence>
<gene>
    <name evidence="6" type="primary">chbG</name>
    <name evidence="6" type="ORF">VCO01S_04200</name>
</gene>
<dbReference type="InterPro" id="IPR011330">
    <property type="entry name" value="Glyco_hydro/deAcase_b/a-brl"/>
</dbReference>
<dbReference type="Proteomes" id="UP000318242">
    <property type="component" value="Unassembled WGS sequence"/>
</dbReference>
<dbReference type="Pfam" id="PF04794">
    <property type="entry name" value="YdjC"/>
    <property type="match status" value="1"/>
</dbReference>
<evidence type="ECO:0000256" key="1">
    <source>
        <dbReference type="ARBA" id="ARBA00001946"/>
    </source>
</evidence>
<dbReference type="AlphaFoldDB" id="A0A4Y3IIN8"/>
<protein>
    <submittedName>
        <fullName evidence="6">Carbohydrate deacetylase</fullName>
    </submittedName>
</protein>
<comment type="cofactor">
    <cofactor evidence="1">
        <name>Mg(2+)</name>
        <dbReference type="ChEBI" id="CHEBI:18420"/>
    </cofactor>
</comment>
<name>A0A4Y3IIN8_9VIBR</name>
<keyword evidence="7" id="KW-1185">Reference proteome</keyword>
<evidence type="ECO:0000256" key="4">
    <source>
        <dbReference type="ARBA" id="ARBA00022842"/>
    </source>
</evidence>
<keyword evidence="4" id="KW-0460">Magnesium</keyword>
<dbReference type="PANTHER" id="PTHR31609">
    <property type="entry name" value="YDJC DEACETYLASE FAMILY MEMBER"/>
    <property type="match status" value="1"/>
</dbReference>
<evidence type="ECO:0000313" key="7">
    <source>
        <dbReference type="Proteomes" id="UP000318242"/>
    </source>
</evidence>